<dbReference type="Proteomes" id="UP000066049">
    <property type="component" value="Chromosome"/>
</dbReference>
<dbReference type="GO" id="GO:0005886">
    <property type="term" value="C:plasma membrane"/>
    <property type="evidence" value="ECO:0007669"/>
    <property type="project" value="UniProtKB-SubCell"/>
</dbReference>
<dbReference type="GO" id="GO:0012505">
    <property type="term" value="C:endomembrane system"/>
    <property type="evidence" value="ECO:0007669"/>
    <property type="project" value="UniProtKB-SubCell"/>
</dbReference>
<feature type="transmembrane region" description="Helical" evidence="5">
    <location>
        <begin position="73"/>
        <end position="97"/>
    </location>
</feature>
<dbReference type="EMBL" id="CP012541">
    <property type="protein sequence ID" value="ALF46913.1"/>
    <property type="molecule type" value="Genomic_DNA"/>
</dbReference>
<keyword evidence="5" id="KW-0520">NAD</keyword>
<keyword evidence="2 5" id="KW-0812">Transmembrane</keyword>
<evidence type="ECO:0000256" key="4">
    <source>
        <dbReference type="ARBA" id="ARBA00023136"/>
    </source>
</evidence>
<dbReference type="InterPro" id="IPR010096">
    <property type="entry name" value="NADH-Q_OxRdtase_suN/2"/>
</dbReference>
<dbReference type="HAMAP" id="MF_00445">
    <property type="entry name" value="NDH1_NuoN_1"/>
    <property type="match status" value="1"/>
</dbReference>
<evidence type="ECO:0000256" key="1">
    <source>
        <dbReference type="ARBA" id="ARBA00004127"/>
    </source>
</evidence>
<gene>
    <name evidence="5 8" type="primary">nuoN</name>
    <name evidence="8" type="ORF">CCON33237_0203</name>
</gene>
<feature type="transmembrane region" description="Helical" evidence="5">
    <location>
        <begin position="43"/>
        <end position="61"/>
    </location>
</feature>
<feature type="transmembrane region" description="Helical" evidence="5">
    <location>
        <begin position="245"/>
        <end position="267"/>
    </location>
</feature>
<protein>
    <recommendedName>
        <fullName evidence="5">NADH-quinone oxidoreductase subunit N</fullName>
        <ecNumber evidence="5">7.1.1.-</ecNumber>
    </recommendedName>
    <alternativeName>
        <fullName evidence="5">NADH dehydrogenase I subunit N</fullName>
    </alternativeName>
    <alternativeName>
        <fullName evidence="5">NDH-1 subunit N</fullName>
    </alternativeName>
</protein>
<dbReference type="RefSeq" id="WP_054196016.1">
    <property type="nucleotide sequence ID" value="NZ_CABMKQ010000059.1"/>
</dbReference>
<evidence type="ECO:0000256" key="2">
    <source>
        <dbReference type="ARBA" id="ARBA00022692"/>
    </source>
</evidence>
<dbReference type="GO" id="GO:0042773">
    <property type="term" value="P:ATP synthesis coupled electron transport"/>
    <property type="evidence" value="ECO:0007669"/>
    <property type="project" value="InterPro"/>
</dbReference>
<keyword evidence="5" id="KW-1003">Cell membrane</keyword>
<accession>A0A0M5TI86</accession>
<comment type="subunit">
    <text evidence="5">NDH-1 is composed of 14 different subunits. Subunits NuoA, H, J, K, L, M, N constitute the membrane sector of the complex.</text>
</comment>
<dbReference type="GO" id="GO:0050136">
    <property type="term" value="F:NADH dehydrogenase (quinone) (non-electrogenic) activity"/>
    <property type="evidence" value="ECO:0007669"/>
    <property type="project" value="UniProtKB-UniRule"/>
</dbReference>
<keyword evidence="8" id="KW-0560">Oxidoreductase</keyword>
<proteinExistence type="inferred from homology"/>
<dbReference type="EC" id="7.1.1.-" evidence="5"/>
<keyword evidence="4 5" id="KW-0472">Membrane</keyword>
<evidence type="ECO:0000313" key="8">
    <source>
        <dbReference type="EMBL" id="ALF46913.1"/>
    </source>
</evidence>
<comment type="function">
    <text evidence="5">NDH-1 shuttles electrons from NADH, via FMN and iron-sulfur (Fe-S) centers, to quinones in the respiratory chain. The immediate electron acceptor for the enzyme in this species is believed to be ubiquinone. Couples the redox reaction to proton translocation (for every two electrons transferred, four hydrogen ions are translocated across the cytoplasmic membrane), and thus conserves the redox energy in a proton gradient.</text>
</comment>
<organism evidence="8 9">
    <name type="scientific">Campylobacter concisus</name>
    <dbReference type="NCBI Taxonomy" id="199"/>
    <lineage>
        <taxon>Bacteria</taxon>
        <taxon>Pseudomonadati</taxon>
        <taxon>Campylobacterota</taxon>
        <taxon>Epsilonproteobacteria</taxon>
        <taxon>Campylobacterales</taxon>
        <taxon>Campylobacteraceae</taxon>
        <taxon>Campylobacter</taxon>
    </lineage>
</organism>
<reference evidence="9" key="1">
    <citation type="submission" date="2015-08" db="EMBL/GenBank/DDBJ databases">
        <title>Comparative genomics of the Campylobacter concisus group.</title>
        <authorList>
            <person name="Miller W.G."/>
            <person name="Yee E."/>
            <person name="Chapman M.H."/>
            <person name="Huynh S."/>
            <person name="Bono J.L."/>
            <person name="On S.L.W."/>
            <person name="St Leger J."/>
            <person name="Foster G."/>
            <person name="Parker C.T."/>
        </authorList>
    </citation>
    <scope>NUCLEOTIDE SEQUENCE [LARGE SCALE GENOMIC DNA]</scope>
    <source>
        <strain evidence="9">ATCC 33237</strain>
    </source>
</reference>
<keyword evidence="5" id="KW-1278">Translocase</keyword>
<comment type="subcellular location">
    <subcellularLocation>
        <location evidence="5">Cell membrane</location>
        <topology evidence="5">Multi-pass membrane protein</topology>
    </subcellularLocation>
    <subcellularLocation>
        <location evidence="1">Endomembrane system</location>
        <topology evidence="1">Multi-pass membrane protein</topology>
    </subcellularLocation>
    <subcellularLocation>
        <location evidence="6">Membrane</location>
        <topology evidence="6">Multi-pass membrane protein</topology>
    </subcellularLocation>
</comment>
<feature type="transmembrane region" description="Helical" evidence="5">
    <location>
        <begin position="109"/>
        <end position="127"/>
    </location>
</feature>
<dbReference type="PANTHER" id="PTHR22773">
    <property type="entry name" value="NADH DEHYDROGENASE"/>
    <property type="match status" value="1"/>
</dbReference>
<feature type="transmembrane region" description="Helical" evidence="5">
    <location>
        <begin position="12"/>
        <end position="36"/>
    </location>
</feature>
<dbReference type="GeneID" id="28661871"/>
<name>A0A0M5TI86_9BACT</name>
<feature type="transmembrane region" description="Helical" evidence="5">
    <location>
        <begin position="206"/>
        <end position="225"/>
    </location>
</feature>
<comment type="catalytic activity">
    <reaction evidence="5">
        <text>a quinone + NADH + 5 H(+)(in) = a quinol + NAD(+) + 4 H(+)(out)</text>
        <dbReference type="Rhea" id="RHEA:57888"/>
        <dbReference type="ChEBI" id="CHEBI:15378"/>
        <dbReference type="ChEBI" id="CHEBI:24646"/>
        <dbReference type="ChEBI" id="CHEBI:57540"/>
        <dbReference type="ChEBI" id="CHEBI:57945"/>
        <dbReference type="ChEBI" id="CHEBI:132124"/>
    </reaction>
</comment>
<dbReference type="InterPro" id="IPR001750">
    <property type="entry name" value="ND/Mrp_TM"/>
</dbReference>
<feature type="domain" description="NADH:quinone oxidoreductase/Mrp antiporter transmembrane" evidence="7">
    <location>
        <begin position="129"/>
        <end position="429"/>
    </location>
</feature>
<dbReference type="AlphaFoldDB" id="A0A0M5TI86"/>
<evidence type="ECO:0000256" key="6">
    <source>
        <dbReference type="RuleBase" id="RU000320"/>
    </source>
</evidence>
<keyword evidence="3 5" id="KW-1133">Transmembrane helix</keyword>
<evidence type="ECO:0000259" key="7">
    <source>
        <dbReference type="Pfam" id="PF00361"/>
    </source>
</evidence>
<dbReference type="NCBIfam" id="NF004444">
    <property type="entry name" value="PRK05777.2-2"/>
    <property type="match status" value="1"/>
</dbReference>
<dbReference type="PATRIC" id="fig|199.248.peg.216"/>
<evidence type="ECO:0000256" key="3">
    <source>
        <dbReference type="ARBA" id="ARBA00022989"/>
    </source>
</evidence>
<feature type="transmembrane region" description="Helical" evidence="5">
    <location>
        <begin position="165"/>
        <end position="186"/>
    </location>
</feature>
<keyword evidence="5" id="KW-0813">Transport</keyword>
<dbReference type="KEGG" id="ccoc:CCON33237_0203"/>
<feature type="transmembrane region" description="Helical" evidence="5">
    <location>
        <begin position="416"/>
        <end position="443"/>
    </location>
</feature>
<dbReference type="GO" id="GO:0008137">
    <property type="term" value="F:NADH dehydrogenase (ubiquinone) activity"/>
    <property type="evidence" value="ECO:0007669"/>
    <property type="project" value="InterPro"/>
</dbReference>
<dbReference type="GO" id="GO:0048038">
    <property type="term" value="F:quinone binding"/>
    <property type="evidence" value="ECO:0007669"/>
    <property type="project" value="UniProtKB-KW"/>
</dbReference>
<feature type="transmembrane region" description="Helical" evidence="5">
    <location>
        <begin position="373"/>
        <end position="396"/>
    </location>
</feature>
<feature type="transmembrane region" description="Helical" evidence="5">
    <location>
        <begin position="331"/>
        <end position="352"/>
    </location>
</feature>
<sequence length="496" mass="54990">MNEIAFLDLNEISLQSLSPMLSMMVFALFILIVGAIKKDLSRNFYCVFCIIAIFVNLGLILDFNGLSLSFWDMLLVDGISIISQVIILIASALFIPLALSTKEYFEYKIYEYYALFLFMIAGFLFMVSSSNLLIIFLGLEISSLCLYTLIALHNKAKSVEAAIKYFAMGSLSAGFFAMAIAMFYLATNSIDIARIGVAIKDLSLNQNLIILLGCVFIASAIGFKLSLIPFHTWIPDVYEGSNAPLAGYMSIVPKVAGFIVALRIFTMLEGSGISWIKDMLYIIAVLTMSLANIMALVQKDVKRMLAFSSIAHAGVVLCALVANSHEANVALFFYWIMFLFANLGAFSMLWVARCDDVVCWDKRFKHPYEKFSGLIKILPSYAVIMGIFMIALAGIPPFSVFWGKMVLISSLIKSDYVVLGVIIMINSAIAIYYYLRLIVFMFLKEPIVTDKNLYTANVSMALKVIVGVAVAGTVFAFLFSGAILEFIEHFVFASGF</sequence>
<dbReference type="Pfam" id="PF00361">
    <property type="entry name" value="Proton_antipo_M"/>
    <property type="match status" value="1"/>
</dbReference>
<evidence type="ECO:0000313" key="9">
    <source>
        <dbReference type="Proteomes" id="UP000066049"/>
    </source>
</evidence>
<evidence type="ECO:0000256" key="5">
    <source>
        <dbReference type="HAMAP-Rule" id="MF_00445"/>
    </source>
</evidence>
<comment type="similarity">
    <text evidence="5">Belongs to the complex I subunit 2 family.</text>
</comment>
<feature type="transmembrane region" description="Helical" evidence="5">
    <location>
        <begin position="464"/>
        <end position="487"/>
    </location>
</feature>
<keyword evidence="5" id="KW-0874">Quinone</keyword>
<keyword evidence="5" id="KW-0830">Ubiquinone</keyword>
<dbReference type="NCBIfam" id="TIGR01770">
    <property type="entry name" value="NDH_I_N"/>
    <property type="match status" value="1"/>
</dbReference>
<feature type="transmembrane region" description="Helical" evidence="5">
    <location>
        <begin position="279"/>
        <end position="297"/>
    </location>
</feature>